<organism evidence="3 4">
    <name type="scientific">Solea senegalensis</name>
    <name type="common">Senegalese sole</name>
    <dbReference type="NCBI Taxonomy" id="28829"/>
    <lineage>
        <taxon>Eukaryota</taxon>
        <taxon>Metazoa</taxon>
        <taxon>Chordata</taxon>
        <taxon>Craniata</taxon>
        <taxon>Vertebrata</taxon>
        <taxon>Euteleostomi</taxon>
        <taxon>Actinopterygii</taxon>
        <taxon>Neopterygii</taxon>
        <taxon>Teleostei</taxon>
        <taxon>Neoteleostei</taxon>
        <taxon>Acanthomorphata</taxon>
        <taxon>Carangaria</taxon>
        <taxon>Pleuronectiformes</taxon>
        <taxon>Pleuronectoidei</taxon>
        <taxon>Soleidae</taxon>
        <taxon>Solea</taxon>
    </lineage>
</organism>
<evidence type="ECO:0000313" key="3">
    <source>
        <dbReference type="EMBL" id="KAG7495368.1"/>
    </source>
</evidence>
<feature type="coiled-coil region" evidence="1">
    <location>
        <begin position="44"/>
        <end position="78"/>
    </location>
</feature>
<sequence length="1444" mass="166997">MRRFGVFDSGDSSPEDYNVREFTDSDTSSENHKEENIYYSYQKNNKLKDEIETLHQKNDNLQRKNDELKDTVKELQQSETFLRYSLEQTERTLNHSEPDYDALLPKVCRLENLSEEKLREIENLRAQVYCLHSQVDEGHKALTFKDEEIQELKNQSQADIRTLTEALTEHQKHVEVLNEQNIMLAADLTEIKTVLQKLSKNDLRASVQDLHDKSLQDNNDLRASVQDLRCLNLQDNNDLRAAVQDLQDQVMKALEIIMEKTVKIDEKRQFPEEHYEIISDLKKSLTDLKSQQETMQEDMLESLQAEIRKTHAQQLEAQKEIENLRAQVCCLQSQQNEAHKVLLSEDEKMQEWNEQKNVLIVELTDVKSVLEKLNKDNNDLRAAVQVLQDQSLKDINNVREAVQDLQGQSLQVINDLRAAVQVHQDQEITALEIIKQKTMEVAGKRQITQELYEITSALKESFTVFTTQQEIKQDKMLESIQTEICKTHAQEHQQLEAEREIDNWRAQVRCLQPQENEAHEEVLNEQKTILTADLTEVKNVLDKLYKDNNDLRAAVQDLQENKGLRAAVQVLQDQSLKDINNLREAVQDLQGQSLQVINDLRAAMQVHQDQEIKALEIIKQKTIEVAEKRQITEELYDITSALKESFTDFMTQQETKQEKMLESIQTEICKTHAQEHQQLEAKREIDNWREQVCSLQSQVNEAHDALAHKDEEIQKLITQSHSEITLTEEPIGCQKHEEVLNEQKTILMADLTEVKNVLDKLYKDNNDLRAAVQDLQENKDLRAAVEVLQDQSLQHINNLREAVQDLQGQSLQVINDLMTVQVHQDQEIKALENIKQKTMEVAEKRQITQELYEITSALKESFTVFTTQQEIKQEKMLESIQAEICKTHAQEHQQLEAEREIDNWREQVGCLQSQVNEAHDALAHKDEEIQKLINQSQADCFQVNKDLRAVVQALQDQVIQDVEIIMQKTTEIAEKRHFTEEHYEIIKDLKNSLTALTGQQEIKLEEMRELLQVEIRKTHAQEHEAQREIESLRAQVCFLKSEVDKSHEALPNEDEEIQEPINQSNTELRSLSEALVYLQKHEEVLNEQKNMLTADLTEVKNVLEKLYKDNHILRVAVQDLQGQSLQDNKDLRADVQVLQDQVMKDVEIIRQKTIEIAETLNSHQEIKQEDIMESIWTEIGNAQEHHTLVAQREIEDLRGQLDKAYEARTHKVEEIKELKNQSQAEIRTLEEGITENNLLLAAMHDLQDQAIKALANITIEIAKKWQTIKEHVEIISDLKKTLSDLKNQQDITQDVEILESLHTKILTSNAEDHQQVEAPVAEPEHLEALAEDPERVEAPAEEPGQREAPAEEPGQLEGPADDPEQLVAEAPEHLETFAEERELLEAPIQVPRWCRYAKCLLNGLPICIATVGILIPSAFLAVYPSTHPVVQDFLCHFQLIQFPF</sequence>
<feature type="coiled-coil region" evidence="1">
    <location>
        <begin position="534"/>
        <end position="592"/>
    </location>
</feature>
<feature type="coiled-coil region" evidence="1">
    <location>
        <begin position="894"/>
        <end position="935"/>
    </location>
</feature>
<protein>
    <submittedName>
        <fullName evidence="3">Uncharacterized protein</fullName>
    </submittedName>
</protein>
<keyword evidence="1" id="KW-0175">Coiled coil</keyword>
<feature type="compositionally biased region" description="Basic and acidic residues" evidence="2">
    <location>
        <begin position="1331"/>
        <end position="1349"/>
    </location>
</feature>
<feature type="region of interest" description="Disordered" evidence="2">
    <location>
        <begin position="1331"/>
        <end position="1362"/>
    </location>
</feature>
<keyword evidence="4" id="KW-1185">Reference proteome</keyword>
<feature type="compositionally biased region" description="Basic and acidic residues" evidence="2">
    <location>
        <begin position="17"/>
        <end position="34"/>
    </location>
</feature>
<feature type="coiled-coil region" evidence="1">
    <location>
        <begin position="751"/>
        <end position="778"/>
    </location>
</feature>
<feature type="coiled-coil region" evidence="1">
    <location>
        <begin position="236"/>
        <end position="327"/>
    </location>
</feature>
<comment type="caution">
    <text evidence="3">The sequence shown here is derived from an EMBL/GenBank/DDBJ whole genome shotgun (WGS) entry which is preliminary data.</text>
</comment>
<feature type="coiled-coil region" evidence="1">
    <location>
        <begin position="1201"/>
        <end position="1232"/>
    </location>
</feature>
<evidence type="ECO:0000256" key="1">
    <source>
        <dbReference type="SAM" id="Coils"/>
    </source>
</evidence>
<evidence type="ECO:0000256" key="2">
    <source>
        <dbReference type="SAM" id="MobiDB-lite"/>
    </source>
</evidence>
<feature type="coiled-coil region" evidence="1">
    <location>
        <begin position="363"/>
        <end position="390"/>
    </location>
</feature>
<evidence type="ECO:0000313" key="4">
    <source>
        <dbReference type="Proteomes" id="UP000693946"/>
    </source>
</evidence>
<gene>
    <name evidence="3" type="ORF">JOB18_048367</name>
</gene>
<name>A0AAV6QQH3_SOLSE</name>
<reference evidence="3 4" key="1">
    <citation type="journal article" date="2021" name="Sci. Rep.">
        <title>Chromosome anchoring in Senegalese sole (Solea senegalensis) reveals sex-associated markers and genome rearrangements in flatfish.</title>
        <authorList>
            <person name="Guerrero-Cozar I."/>
            <person name="Gomez-Garrido J."/>
            <person name="Berbel C."/>
            <person name="Martinez-Blanch J.F."/>
            <person name="Alioto T."/>
            <person name="Claros M.G."/>
            <person name="Gagnaire P.A."/>
            <person name="Manchado M."/>
        </authorList>
    </citation>
    <scope>NUCLEOTIDE SEQUENCE [LARGE SCALE GENOMIC DNA]</scope>
    <source>
        <strain evidence="3">Sse05_10M</strain>
    </source>
</reference>
<accession>A0AAV6QQH3</accession>
<proteinExistence type="predicted"/>
<dbReference type="Proteomes" id="UP000693946">
    <property type="component" value="Linkage Group LG4"/>
</dbReference>
<feature type="region of interest" description="Disordered" evidence="2">
    <location>
        <begin position="1"/>
        <end position="34"/>
    </location>
</feature>
<dbReference type="EMBL" id="JAGKHQ010000016">
    <property type="protein sequence ID" value="KAG7495368.1"/>
    <property type="molecule type" value="Genomic_DNA"/>
</dbReference>